<evidence type="ECO:0000313" key="3">
    <source>
        <dbReference type="EMBL" id="QGQ99155.1"/>
    </source>
</evidence>
<evidence type="ECO:0000256" key="1">
    <source>
        <dbReference type="SAM" id="MobiDB-lite"/>
    </source>
</evidence>
<evidence type="ECO:0000256" key="2">
    <source>
        <dbReference type="SAM" id="SignalP"/>
    </source>
</evidence>
<keyword evidence="4" id="KW-1185">Reference proteome</keyword>
<feature type="chain" id="PRO_5039275709" evidence="2">
    <location>
        <begin position="20"/>
        <end position="491"/>
    </location>
</feature>
<organism evidence="3 4">
    <name type="scientific">Paenibacillus psychroresistens</name>
    <dbReference type="NCBI Taxonomy" id="1778678"/>
    <lineage>
        <taxon>Bacteria</taxon>
        <taxon>Bacillati</taxon>
        <taxon>Bacillota</taxon>
        <taxon>Bacilli</taxon>
        <taxon>Bacillales</taxon>
        <taxon>Paenibacillaceae</taxon>
        <taxon>Paenibacillus</taxon>
    </lineage>
</organism>
<dbReference type="Gene3D" id="3.40.190.10">
    <property type="entry name" value="Periplasmic binding protein-like II"/>
    <property type="match status" value="1"/>
</dbReference>
<dbReference type="OrthoDB" id="2675752at2"/>
<reference evidence="4" key="1">
    <citation type="submission" date="2018-11" db="EMBL/GenBank/DDBJ databases">
        <title>Complete genome sequence of Paenibacillus sp. ML311-T8.</title>
        <authorList>
            <person name="Nam Y.-D."/>
            <person name="Kang J."/>
            <person name="Chung W.-H."/>
            <person name="Park Y.S."/>
        </authorList>
    </citation>
    <scope>NUCLEOTIDE SEQUENCE [LARGE SCALE GENOMIC DNA]</scope>
    <source>
        <strain evidence="4">ML311-T8</strain>
    </source>
</reference>
<dbReference type="EMBL" id="CP034235">
    <property type="protein sequence ID" value="QGQ99155.1"/>
    <property type="molecule type" value="Genomic_DNA"/>
</dbReference>
<dbReference type="Pfam" id="PF01547">
    <property type="entry name" value="SBP_bac_1"/>
    <property type="match status" value="1"/>
</dbReference>
<dbReference type="PANTHER" id="PTHR43649">
    <property type="entry name" value="ARABINOSE-BINDING PROTEIN-RELATED"/>
    <property type="match status" value="1"/>
</dbReference>
<name>A0A6B8RU78_9BACL</name>
<dbReference type="PROSITE" id="PS51257">
    <property type="entry name" value="PROKAR_LIPOPROTEIN"/>
    <property type="match status" value="1"/>
</dbReference>
<accession>A0A6B8RU78</accession>
<dbReference type="InterPro" id="IPR006059">
    <property type="entry name" value="SBP"/>
</dbReference>
<feature type="signal peptide" evidence="2">
    <location>
        <begin position="1"/>
        <end position="19"/>
    </location>
</feature>
<feature type="compositionally biased region" description="Polar residues" evidence="1">
    <location>
        <begin position="474"/>
        <end position="484"/>
    </location>
</feature>
<dbReference type="SUPFAM" id="SSF53850">
    <property type="entry name" value="Periplasmic binding protein-like II"/>
    <property type="match status" value="1"/>
</dbReference>
<dbReference type="InterPro" id="IPR050490">
    <property type="entry name" value="Bact_solute-bd_prot1"/>
</dbReference>
<proteinExistence type="predicted"/>
<dbReference type="AlphaFoldDB" id="A0A6B8RU78"/>
<gene>
    <name evidence="3" type="ORF">EHS13_31910</name>
</gene>
<sequence length="491" mass="54673">MKKMVITLLSLTIAGSMLAACTNKAESDTTEQVLRIASAFGNDEDFIREQYTQLFELANENIKVEVITTENIGGKSIEDPSDPDGSKVKSSLDIMMDLMEGPNPPDVVLLGAEQIKAILSKNLLAPLDAQINKTKFDTTDIVPLVLESLKSFSEDGQLYALSPTFNSSALIYNKQMFIDAGVTDLPRDNMTWDEVFALAKRLTHGDGADHKYGISLSSQSNDGMLYELQPYIQPLQLHMYDELGEKMTVDTPQWQDAITTLSQLQKDKIIPSGDNPPKGPLDYDDFLSGRVAMAIVNYGQLEQLNNANKNADAIKGYTKIDWDTVTVPSFPEAPGVVANIGFNSLMAINAKSTNLETAWKFLEFSNGEKWAQLKSHSTYQMVARKKYIQPQLGIDFNIAAFYNNIKQAPMFDNNKLYREKTNIWVIDQIGQNILQDIITNKKSVKEALVEWETKGNLVLQKIKENPNAEIDPSLYQSDDPNNQAPGVHWGG</sequence>
<protein>
    <submittedName>
        <fullName evidence="3">Extracellular solute-binding protein</fullName>
    </submittedName>
</protein>
<dbReference type="RefSeq" id="WP_155704264.1">
    <property type="nucleotide sequence ID" value="NZ_CP034235.1"/>
</dbReference>
<dbReference type="Proteomes" id="UP000426246">
    <property type="component" value="Chromosome"/>
</dbReference>
<keyword evidence="2" id="KW-0732">Signal</keyword>
<dbReference type="PANTHER" id="PTHR43649:SF12">
    <property type="entry name" value="DIACETYLCHITOBIOSE BINDING PROTEIN DASA"/>
    <property type="match status" value="1"/>
</dbReference>
<dbReference type="KEGG" id="ppsc:EHS13_31910"/>
<evidence type="ECO:0000313" key="4">
    <source>
        <dbReference type="Proteomes" id="UP000426246"/>
    </source>
</evidence>
<feature type="region of interest" description="Disordered" evidence="1">
    <location>
        <begin position="469"/>
        <end position="491"/>
    </location>
</feature>